<dbReference type="InterPro" id="IPR036388">
    <property type="entry name" value="WH-like_DNA-bd_sf"/>
</dbReference>
<dbReference type="Pfam" id="PF08241">
    <property type="entry name" value="Methyltransf_11"/>
    <property type="match status" value="1"/>
</dbReference>
<dbReference type="InterPro" id="IPR001845">
    <property type="entry name" value="HTH_ArsR_DNA-bd_dom"/>
</dbReference>
<dbReference type="SUPFAM" id="SSF53335">
    <property type="entry name" value="S-adenosyl-L-methionine-dependent methyltransferases"/>
    <property type="match status" value="1"/>
</dbReference>
<dbReference type="Gene3D" id="1.10.10.10">
    <property type="entry name" value="Winged helix-like DNA-binding domain superfamily/Winged helix DNA-binding domain"/>
    <property type="match status" value="1"/>
</dbReference>
<feature type="domain" description="HTH arsR-type" evidence="1">
    <location>
        <begin position="1"/>
        <end position="94"/>
    </location>
</feature>
<dbReference type="CDD" id="cd02440">
    <property type="entry name" value="AdoMet_MTases"/>
    <property type="match status" value="1"/>
</dbReference>
<name>A0A964T2L4_9HYPH</name>
<proteinExistence type="predicted"/>
<reference evidence="2" key="1">
    <citation type="submission" date="2019-03" db="EMBL/GenBank/DDBJ databases">
        <title>Afifella sp. nov., isolated from activated sludge.</title>
        <authorList>
            <person name="Li Q."/>
            <person name="Liu Y."/>
        </authorList>
    </citation>
    <scope>NUCLEOTIDE SEQUENCE</scope>
    <source>
        <strain evidence="2">L72</strain>
    </source>
</reference>
<dbReference type="SUPFAM" id="SSF46785">
    <property type="entry name" value="Winged helix' DNA-binding domain"/>
    <property type="match status" value="1"/>
</dbReference>
<dbReference type="PANTHER" id="PTHR42912">
    <property type="entry name" value="METHYLTRANSFERASE"/>
    <property type="match status" value="1"/>
</dbReference>
<dbReference type="PROSITE" id="PS50987">
    <property type="entry name" value="HTH_ARSR_2"/>
    <property type="match status" value="1"/>
</dbReference>
<sequence>MVGSSVGKLVTRLKAAGEPSRLRLLSLLAAGERTVKDLTDILGQSQPRISRHLKILSDAGLVARNPEGSWVYYRLAEDDAELAQALVAGLDPDDPIIRRDRERLQAIRRQAQEHAERYFGQHAGEWDRIRSLHVPEREVESAILAAAGPGPFRSMLDIGTGTGRMLELFAERYERGLGIDLSPAMLAVARSKLERAGIGHARVRLGDITNLPVLRESFDLVVIHQVLHFVENPQRAIAEAAAALAPDGRLLVIDFAPHQLEFLREEHAHRRLGFAHGQMAQWIAAAGLNLASAQDLGPKPGAGPGLTVTIWSADRAQIARTTQTEAGETVR</sequence>
<dbReference type="InterPro" id="IPR011991">
    <property type="entry name" value="ArsR-like_HTH"/>
</dbReference>
<dbReference type="InterPro" id="IPR050508">
    <property type="entry name" value="Methyltransf_Superfamily"/>
</dbReference>
<organism evidence="2 3">
    <name type="scientific">Propylenella binzhouense</name>
    <dbReference type="NCBI Taxonomy" id="2555902"/>
    <lineage>
        <taxon>Bacteria</taxon>
        <taxon>Pseudomonadati</taxon>
        <taxon>Pseudomonadota</taxon>
        <taxon>Alphaproteobacteria</taxon>
        <taxon>Hyphomicrobiales</taxon>
        <taxon>Propylenellaceae</taxon>
        <taxon>Propylenella</taxon>
    </lineage>
</organism>
<dbReference type="InterPro" id="IPR036390">
    <property type="entry name" value="WH_DNA-bd_sf"/>
</dbReference>
<dbReference type="Gene3D" id="3.40.50.150">
    <property type="entry name" value="Vaccinia Virus protein VP39"/>
    <property type="match status" value="1"/>
</dbReference>
<keyword evidence="3" id="KW-1185">Reference proteome</keyword>
<comment type="caution">
    <text evidence="2">The sequence shown here is derived from an EMBL/GenBank/DDBJ whole genome shotgun (WGS) entry which is preliminary data.</text>
</comment>
<dbReference type="AlphaFoldDB" id="A0A964T2L4"/>
<evidence type="ECO:0000313" key="3">
    <source>
        <dbReference type="Proteomes" id="UP000773614"/>
    </source>
</evidence>
<dbReference type="OrthoDB" id="9789575at2"/>
<dbReference type="SMART" id="SM00418">
    <property type="entry name" value="HTH_ARSR"/>
    <property type="match status" value="1"/>
</dbReference>
<dbReference type="CDD" id="cd00090">
    <property type="entry name" value="HTH_ARSR"/>
    <property type="match status" value="1"/>
</dbReference>
<dbReference type="InterPro" id="IPR013216">
    <property type="entry name" value="Methyltransf_11"/>
</dbReference>
<evidence type="ECO:0000259" key="1">
    <source>
        <dbReference type="PROSITE" id="PS50987"/>
    </source>
</evidence>
<dbReference type="Pfam" id="PF01022">
    <property type="entry name" value="HTH_5"/>
    <property type="match status" value="1"/>
</dbReference>
<evidence type="ECO:0000313" key="2">
    <source>
        <dbReference type="EMBL" id="MYZ47095.1"/>
    </source>
</evidence>
<dbReference type="InterPro" id="IPR029063">
    <property type="entry name" value="SAM-dependent_MTases_sf"/>
</dbReference>
<dbReference type="NCBIfam" id="NF033788">
    <property type="entry name" value="HTH_metalloreg"/>
    <property type="match status" value="1"/>
</dbReference>
<dbReference type="GO" id="GO:0008757">
    <property type="term" value="F:S-adenosylmethionine-dependent methyltransferase activity"/>
    <property type="evidence" value="ECO:0007669"/>
    <property type="project" value="InterPro"/>
</dbReference>
<protein>
    <submittedName>
        <fullName evidence="2">Metalloregulator ArsR/SmtB family transcription factor</fullName>
    </submittedName>
</protein>
<dbReference type="Proteomes" id="UP000773614">
    <property type="component" value="Unassembled WGS sequence"/>
</dbReference>
<dbReference type="PRINTS" id="PR00778">
    <property type="entry name" value="HTHARSR"/>
</dbReference>
<accession>A0A964T2L4</accession>
<dbReference type="GO" id="GO:0003700">
    <property type="term" value="F:DNA-binding transcription factor activity"/>
    <property type="evidence" value="ECO:0007669"/>
    <property type="project" value="InterPro"/>
</dbReference>
<dbReference type="EMBL" id="SPKJ01000009">
    <property type="protein sequence ID" value="MYZ47095.1"/>
    <property type="molecule type" value="Genomic_DNA"/>
</dbReference>
<gene>
    <name evidence="2" type="ORF">E4O86_05140</name>
</gene>